<protein>
    <submittedName>
        <fullName evidence="4">NUDIX domain-containing protein</fullName>
    </submittedName>
</protein>
<proteinExistence type="inferred from homology"/>
<evidence type="ECO:0000256" key="2">
    <source>
        <dbReference type="RuleBase" id="RU003476"/>
    </source>
</evidence>
<dbReference type="EMBL" id="WBSL01000003">
    <property type="protein sequence ID" value="MPY66764.1"/>
    <property type="molecule type" value="Genomic_DNA"/>
</dbReference>
<comment type="similarity">
    <text evidence="2">Belongs to the Nudix hydrolase family.</text>
</comment>
<dbReference type="GO" id="GO:0016787">
    <property type="term" value="F:hydrolase activity"/>
    <property type="evidence" value="ECO:0007669"/>
    <property type="project" value="UniProtKB-KW"/>
</dbReference>
<keyword evidence="1 2" id="KW-0378">Hydrolase</keyword>
<evidence type="ECO:0000313" key="5">
    <source>
        <dbReference type="Proteomes" id="UP000484842"/>
    </source>
</evidence>
<comment type="caution">
    <text evidence="4">The sequence shown here is derived from an EMBL/GenBank/DDBJ whole genome shotgun (WGS) entry which is preliminary data.</text>
</comment>
<dbReference type="RefSeq" id="WP_152871109.1">
    <property type="nucleotide sequence ID" value="NZ_WBSL01000003.1"/>
</dbReference>
<dbReference type="InterPro" id="IPR015797">
    <property type="entry name" value="NUDIX_hydrolase-like_dom_sf"/>
</dbReference>
<dbReference type="Pfam" id="PF00293">
    <property type="entry name" value="NUDIX"/>
    <property type="match status" value="1"/>
</dbReference>
<evidence type="ECO:0000256" key="1">
    <source>
        <dbReference type="ARBA" id="ARBA00022801"/>
    </source>
</evidence>
<dbReference type="Proteomes" id="UP000484842">
    <property type="component" value="Unassembled WGS sequence"/>
</dbReference>
<dbReference type="PROSITE" id="PS51462">
    <property type="entry name" value="NUDIX"/>
    <property type="match status" value="1"/>
</dbReference>
<dbReference type="PROSITE" id="PS00893">
    <property type="entry name" value="NUDIX_BOX"/>
    <property type="match status" value="1"/>
</dbReference>
<dbReference type="InterPro" id="IPR000086">
    <property type="entry name" value="NUDIX_hydrolase_dom"/>
</dbReference>
<sequence length="155" mass="17593">MTLPPPDESWYVRLPDLPERASVGAVVLRRGGEEWQVAVVVEPGDYRQLPKGGLEPGETHEEALHRELREEAGLTRVRLVANLGVLERQNYARTRWQVTRYFLGITDEVGGPPLEPGFRLEWYALNAVPPLFWPEQGELVERVRQGAERGEYPPG</sequence>
<feature type="domain" description="Nudix hydrolase" evidence="3">
    <location>
        <begin position="18"/>
        <end position="145"/>
    </location>
</feature>
<keyword evidence="5" id="KW-1185">Reference proteome</keyword>
<dbReference type="InterPro" id="IPR020084">
    <property type="entry name" value="NUDIX_hydrolase_CS"/>
</dbReference>
<dbReference type="Gene3D" id="3.90.79.10">
    <property type="entry name" value="Nucleoside Triphosphate Pyrophosphohydrolase"/>
    <property type="match status" value="1"/>
</dbReference>
<organism evidence="4 5">
    <name type="scientific">Deinococcus terrestris</name>
    <dbReference type="NCBI Taxonomy" id="2651870"/>
    <lineage>
        <taxon>Bacteria</taxon>
        <taxon>Thermotogati</taxon>
        <taxon>Deinococcota</taxon>
        <taxon>Deinococci</taxon>
        <taxon>Deinococcales</taxon>
        <taxon>Deinococcaceae</taxon>
        <taxon>Deinococcus</taxon>
    </lineage>
</organism>
<dbReference type="AlphaFoldDB" id="A0A7X1NWQ4"/>
<dbReference type="InterPro" id="IPR020476">
    <property type="entry name" value="Nudix_hydrolase"/>
</dbReference>
<reference evidence="4 5" key="1">
    <citation type="submission" date="2019-10" db="EMBL/GenBank/DDBJ databases">
        <title>Deinococcus sp. isolated from soil.</title>
        <authorList>
            <person name="Li Y."/>
            <person name="Wang J."/>
        </authorList>
    </citation>
    <scope>NUCLEOTIDE SEQUENCE [LARGE SCALE GENOMIC DNA]</scope>
    <source>
        <strain evidence="4 5">SDU3-2</strain>
    </source>
</reference>
<evidence type="ECO:0000313" key="4">
    <source>
        <dbReference type="EMBL" id="MPY66764.1"/>
    </source>
</evidence>
<name>A0A7X1NWQ4_9DEIO</name>
<evidence type="ECO:0000259" key="3">
    <source>
        <dbReference type="PROSITE" id="PS51462"/>
    </source>
</evidence>
<gene>
    <name evidence="4" type="ORF">F8S09_08680</name>
</gene>
<accession>A0A7X1NWQ4</accession>
<dbReference type="SUPFAM" id="SSF55811">
    <property type="entry name" value="Nudix"/>
    <property type="match status" value="1"/>
</dbReference>
<dbReference type="PRINTS" id="PR00502">
    <property type="entry name" value="NUDIXFAMILY"/>
</dbReference>